<evidence type="ECO:0000313" key="2">
    <source>
        <dbReference type="Proteomes" id="UP001177021"/>
    </source>
</evidence>
<dbReference type="EMBL" id="CASHSV030000409">
    <property type="protein sequence ID" value="CAJ2664908.1"/>
    <property type="molecule type" value="Genomic_DNA"/>
</dbReference>
<dbReference type="Proteomes" id="UP001177021">
    <property type="component" value="Unassembled WGS sequence"/>
</dbReference>
<name>A0ACB0L9A5_TRIPR</name>
<evidence type="ECO:0000313" key="1">
    <source>
        <dbReference type="EMBL" id="CAJ2664908.1"/>
    </source>
</evidence>
<reference evidence="1" key="1">
    <citation type="submission" date="2023-10" db="EMBL/GenBank/DDBJ databases">
        <authorList>
            <person name="Rodriguez Cubillos JULIANA M."/>
            <person name="De Vega J."/>
        </authorList>
    </citation>
    <scope>NUCLEOTIDE SEQUENCE</scope>
</reference>
<protein>
    <submittedName>
        <fullName evidence="1">Uncharacterized protein</fullName>
    </submittedName>
</protein>
<accession>A0ACB0L9A5</accession>
<comment type="caution">
    <text evidence="1">The sequence shown here is derived from an EMBL/GenBank/DDBJ whole genome shotgun (WGS) entry which is preliminary data.</text>
</comment>
<proteinExistence type="predicted"/>
<gene>
    <name evidence="1" type="ORF">MILVUS5_LOCUS30006</name>
</gene>
<organism evidence="1 2">
    <name type="scientific">Trifolium pratense</name>
    <name type="common">Red clover</name>
    <dbReference type="NCBI Taxonomy" id="57577"/>
    <lineage>
        <taxon>Eukaryota</taxon>
        <taxon>Viridiplantae</taxon>
        <taxon>Streptophyta</taxon>
        <taxon>Embryophyta</taxon>
        <taxon>Tracheophyta</taxon>
        <taxon>Spermatophyta</taxon>
        <taxon>Magnoliopsida</taxon>
        <taxon>eudicotyledons</taxon>
        <taxon>Gunneridae</taxon>
        <taxon>Pentapetalae</taxon>
        <taxon>rosids</taxon>
        <taxon>fabids</taxon>
        <taxon>Fabales</taxon>
        <taxon>Fabaceae</taxon>
        <taxon>Papilionoideae</taxon>
        <taxon>50 kb inversion clade</taxon>
        <taxon>NPAAA clade</taxon>
        <taxon>Hologalegina</taxon>
        <taxon>IRL clade</taxon>
        <taxon>Trifolieae</taxon>
        <taxon>Trifolium</taxon>
    </lineage>
</organism>
<sequence>MHDTLARITVVGHVRNKCGCVVIFLEGGQISLDHKISASQKGTIELWLDNGVSVHLILIINSFNPIHYMFNAITLEVGVNVYGSKIIISVFQTF</sequence>
<keyword evidence="2" id="KW-1185">Reference proteome</keyword>